<protein>
    <recommendedName>
        <fullName evidence="7">Alanine-glyoxylate aminotransferase</fullName>
    </recommendedName>
</protein>
<dbReference type="PIRSF" id="PIRSF000521">
    <property type="entry name" value="Transaminase_4ab_Lys_Orn"/>
    <property type="match status" value="1"/>
</dbReference>
<dbReference type="InterPro" id="IPR015422">
    <property type="entry name" value="PyrdxlP-dep_Trfase_small"/>
</dbReference>
<evidence type="ECO:0008006" key="7">
    <source>
        <dbReference type="Google" id="ProtNLM"/>
    </source>
</evidence>
<evidence type="ECO:0000256" key="4">
    <source>
        <dbReference type="SAM" id="MobiDB-lite"/>
    </source>
</evidence>
<dbReference type="PANTHER" id="PTHR45688:SF13">
    <property type="entry name" value="ALANINE--GLYOXYLATE AMINOTRANSFERASE 2-LIKE"/>
    <property type="match status" value="1"/>
</dbReference>
<proteinExistence type="inferred from homology"/>
<feature type="region of interest" description="Disordered" evidence="4">
    <location>
        <begin position="459"/>
        <end position="486"/>
    </location>
</feature>
<dbReference type="EMBL" id="JAIWYP010000002">
    <property type="protein sequence ID" value="KAH3870014.1"/>
    <property type="molecule type" value="Genomic_DNA"/>
</dbReference>
<comment type="similarity">
    <text evidence="1 3">Belongs to the class-III pyridoxal-phosphate-dependent aminotransferase family.</text>
</comment>
<evidence type="ECO:0000313" key="5">
    <source>
        <dbReference type="EMBL" id="KAH3870014.1"/>
    </source>
</evidence>
<dbReference type="Gene3D" id="3.90.1150.10">
    <property type="entry name" value="Aspartate Aminotransferase, domain 1"/>
    <property type="match status" value="1"/>
</dbReference>
<name>A0A9D4RIY7_DREPO</name>
<reference evidence="5" key="2">
    <citation type="submission" date="2020-11" db="EMBL/GenBank/DDBJ databases">
        <authorList>
            <person name="McCartney M.A."/>
            <person name="Auch B."/>
            <person name="Kono T."/>
            <person name="Mallez S."/>
            <person name="Becker A."/>
            <person name="Gohl D.M."/>
            <person name="Silverstein K.A.T."/>
            <person name="Koren S."/>
            <person name="Bechman K.B."/>
            <person name="Herman A."/>
            <person name="Abrahante J.E."/>
            <person name="Garbe J."/>
        </authorList>
    </citation>
    <scope>NUCLEOTIDE SEQUENCE</scope>
    <source>
        <strain evidence="5">Duluth1</strain>
        <tissue evidence="5">Whole animal</tissue>
    </source>
</reference>
<dbReference type="PROSITE" id="PS00600">
    <property type="entry name" value="AA_TRANSFER_CLASS_3"/>
    <property type="match status" value="1"/>
</dbReference>
<dbReference type="InterPro" id="IPR015424">
    <property type="entry name" value="PyrdxlP-dep_Trfase"/>
</dbReference>
<comment type="caution">
    <text evidence="5">The sequence shown here is derived from an EMBL/GenBank/DDBJ whole genome shotgun (WGS) entry which is preliminary data.</text>
</comment>
<evidence type="ECO:0000256" key="3">
    <source>
        <dbReference type="RuleBase" id="RU003560"/>
    </source>
</evidence>
<reference evidence="5" key="1">
    <citation type="journal article" date="2019" name="bioRxiv">
        <title>The Genome of the Zebra Mussel, Dreissena polymorpha: A Resource for Invasive Species Research.</title>
        <authorList>
            <person name="McCartney M.A."/>
            <person name="Auch B."/>
            <person name="Kono T."/>
            <person name="Mallez S."/>
            <person name="Zhang Y."/>
            <person name="Obille A."/>
            <person name="Becker A."/>
            <person name="Abrahante J.E."/>
            <person name="Garbe J."/>
            <person name="Badalamenti J.P."/>
            <person name="Herman A."/>
            <person name="Mangelson H."/>
            <person name="Liachko I."/>
            <person name="Sullivan S."/>
            <person name="Sone E.D."/>
            <person name="Koren S."/>
            <person name="Silverstein K.A.T."/>
            <person name="Beckman K.B."/>
            <person name="Gohl D.M."/>
        </authorList>
    </citation>
    <scope>NUCLEOTIDE SEQUENCE</scope>
    <source>
        <strain evidence="5">Duluth1</strain>
        <tissue evidence="5">Whole animal</tissue>
    </source>
</reference>
<dbReference type="GO" id="GO:0008483">
    <property type="term" value="F:transaminase activity"/>
    <property type="evidence" value="ECO:0007669"/>
    <property type="project" value="InterPro"/>
</dbReference>
<dbReference type="InterPro" id="IPR005814">
    <property type="entry name" value="Aminotrans_3"/>
</dbReference>
<dbReference type="Proteomes" id="UP000828390">
    <property type="component" value="Unassembled WGS sequence"/>
</dbReference>
<dbReference type="PANTHER" id="PTHR45688">
    <property type="match status" value="1"/>
</dbReference>
<organism evidence="5 6">
    <name type="scientific">Dreissena polymorpha</name>
    <name type="common">Zebra mussel</name>
    <name type="synonym">Mytilus polymorpha</name>
    <dbReference type="NCBI Taxonomy" id="45954"/>
    <lineage>
        <taxon>Eukaryota</taxon>
        <taxon>Metazoa</taxon>
        <taxon>Spiralia</taxon>
        <taxon>Lophotrochozoa</taxon>
        <taxon>Mollusca</taxon>
        <taxon>Bivalvia</taxon>
        <taxon>Autobranchia</taxon>
        <taxon>Heteroconchia</taxon>
        <taxon>Euheterodonta</taxon>
        <taxon>Imparidentia</taxon>
        <taxon>Neoheterodontei</taxon>
        <taxon>Myida</taxon>
        <taxon>Dreissenoidea</taxon>
        <taxon>Dreissenidae</taxon>
        <taxon>Dreissena</taxon>
    </lineage>
</organism>
<dbReference type="OrthoDB" id="10261433at2759"/>
<dbReference type="AlphaFoldDB" id="A0A9D4RIY7"/>
<evidence type="ECO:0000256" key="1">
    <source>
        <dbReference type="ARBA" id="ARBA00008954"/>
    </source>
</evidence>
<evidence type="ECO:0000313" key="6">
    <source>
        <dbReference type="Proteomes" id="UP000828390"/>
    </source>
</evidence>
<dbReference type="SUPFAM" id="SSF53383">
    <property type="entry name" value="PLP-dependent transferases"/>
    <property type="match status" value="1"/>
</dbReference>
<dbReference type="Pfam" id="PF00202">
    <property type="entry name" value="Aminotran_3"/>
    <property type="match status" value="1"/>
</dbReference>
<accession>A0A9D4RIY7</accession>
<dbReference type="GO" id="GO:0030170">
    <property type="term" value="F:pyridoxal phosphate binding"/>
    <property type="evidence" value="ECO:0007669"/>
    <property type="project" value="InterPro"/>
</dbReference>
<dbReference type="Gene3D" id="3.40.640.10">
    <property type="entry name" value="Type I PLP-dependent aspartate aminotransferase-like (Major domain)"/>
    <property type="match status" value="1"/>
</dbReference>
<dbReference type="InterPro" id="IPR049704">
    <property type="entry name" value="Aminotrans_3_PPA_site"/>
</dbReference>
<evidence type="ECO:0000256" key="2">
    <source>
        <dbReference type="ARBA" id="ARBA00022898"/>
    </source>
</evidence>
<keyword evidence="6" id="KW-1185">Reference proteome</keyword>
<keyword evidence="2 3" id="KW-0663">Pyridoxal phosphate</keyword>
<sequence length="486" mass="54351">MPENPELQTFKQTLKMRRNYVGKSCKLHYEVSPLKIVRASRQYMYDDSGNEYLDCINNVSHVGHCHPHVVTAGQEQMTKLNTCYGFLSDCQVAYAKRIVELLPEQLCVCYFLNSGSEANDLAIRLARAYTKQNDVIVIDNAYHGNTENLISISPKKLKEHNLPIENWVHVVPTPDVYRGKYREDNINPGQLYANEVKLAIAKAMANGRKIAAFISEPNQTQAGMIFPPKNFLPLVYRYVREAGGLCIADEIQTGLGRCGEHYWAFQSHDVVPDIVTLGKSLGNGHPISILVTTKEISDSLNEFSSSYGGNPVACAMGMAVLDVIQNEHMLSSAKSVGKCLMDELRRILPNHRLMGDVRGMGMMVGVEIVQDKESRKPNKDAAEALVYKMKERKFMMANEGPDKNVIIFQPPMCFTCENALTVAKALDQALAEVEEDDLRVNSGSNLNIQVPLSVLTNAKHKLDSDDDEDDFESPGKRQKISYEEVD</sequence>
<gene>
    <name evidence="5" type="ORF">DPMN_033192</name>
</gene>
<dbReference type="GO" id="GO:0005739">
    <property type="term" value="C:mitochondrion"/>
    <property type="evidence" value="ECO:0007669"/>
    <property type="project" value="TreeGrafter"/>
</dbReference>
<dbReference type="InterPro" id="IPR015421">
    <property type="entry name" value="PyrdxlP-dep_Trfase_major"/>
</dbReference>
<dbReference type="CDD" id="cd00610">
    <property type="entry name" value="OAT_like"/>
    <property type="match status" value="1"/>
</dbReference>